<dbReference type="EMBL" id="JAHVAH010000001">
    <property type="protein sequence ID" value="MBW0145234.1"/>
    <property type="molecule type" value="Genomic_DNA"/>
</dbReference>
<dbReference type="Pfam" id="PF13563">
    <property type="entry name" value="2_5_RNA_ligase2"/>
    <property type="match status" value="1"/>
</dbReference>
<keyword evidence="2" id="KW-1185">Reference proteome</keyword>
<gene>
    <name evidence="1" type="ORF">KTQ36_07990</name>
</gene>
<accession>A0ABS6V6P5</accession>
<dbReference type="GO" id="GO:0016874">
    <property type="term" value="F:ligase activity"/>
    <property type="evidence" value="ECO:0007669"/>
    <property type="project" value="UniProtKB-KW"/>
</dbReference>
<protein>
    <submittedName>
        <fullName evidence="1">2'-5' RNA ligase family protein</fullName>
    </submittedName>
</protein>
<organism evidence="1 2">
    <name type="scientific">Sphingomicrobium clamense</name>
    <dbReference type="NCBI Taxonomy" id="2851013"/>
    <lineage>
        <taxon>Bacteria</taxon>
        <taxon>Pseudomonadati</taxon>
        <taxon>Pseudomonadota</taxon>
        <taxon>Alphaproteobacteria</taxon>
        <taxon>Sphingomonadales</taxon>
        <taxon>Sphingomonadaceae</taxon>
        <taxon>Sphingomicrobium</taxon>
    </lineage>
</organism>
<comment type="caution">
    <text evidence="1">The sequence shown here is derived from an EMBL/GenBank/DDBJ whole genome shotgun (WGS) entry which is preliminary data.</text>
</comment>
<evidence type="ECO:0000313" key="1">
    <source>
        <dbReference type="EMBL" id="MBW0145234.1"/>
    </source>
</evidence>
<sequence>MAGALIVTAMLGARDLSRLDGLRREHFPPERNFLKAHLTLFHALPPSLEAEAKALLSQLAAHHRKPDAKLSEVMSLGRGVAFRIRSDDLEALRQLIAEHFHGALTAQDNQGWRPHITIQNKVESKVAKALKTELERSFEPRPLEIAGLALHRYMDGPWEPIGRWNFRGRGSAR</sequence>
<reference evidence="1 2" key="1">
    <citation type="submission" date="2021-07" db="EMBL/GenBank/DDBJ databases">
        <title>The draft genome sequence of Sphingomicrobium sp. B8.</title>
        <authorList>
            <person name="Mu L."/>
        </authorList>
    </citation>
    <scope>NUCLEOTIDE SEQUENCE [LARGE SCALE GENOMIC DNA]</scope>
    <source>
        <strain evidence="1 2">B8</strain>
    </source>
</reference>
<name>A0ABS6V6P5_9SPHN</name>
<keyword evidence="1" id="KW-0436">Ligase</keyword>
<proteinExistence type="predicted"/>
<dbReference type="Proteomes" id="UP000698028">
    <property type="component" value="Unassembled WGS sequence"/>
</dbReference>
<evidence type="ECO:0000313" key="2">
    <source>
        <dbReference type="Proteomes" id="UP000698028"/>
    </source>
</evidence>
<dbReference type="RefSeq" id="WP_218633157.1">
    <property type="nucleotide sequence ID" value="NZ_JAHVAH010000001.1"/>
</dbReference>